<feature type="region of interest" description="Disordered" evidence="2">
    <location>
        <begin position="137"/>
        <end position="162"/>
    </location>
</feature>
<dbReference type="Pfam" id="PF13976">
    <property type="entry name" value="gag_pre-integrs"/>
    <property type="match status" value="1"/>
</dbReference>
<feature type="region of interest" description="Disordered" evidence="2">
    <location>
        <begin position="84"/>
        <end position="112"/>
    </location>
</feature>
<dbReference type="InterPro" id="IPR025724">
    <property type="entry name" value="GAG-pre-integrase_dom"/>
</dbReference>
<evidence type="ECO:0000313" key="4">
    <source>
        <dbReference type="EMBL" id="KAK8937468.1"/>
    </source>
</evidence>
<feature type="region of interest" description="Disordered" evidence="2">
    <location>
        <begin position="598"/>
        <end position="654"/>
    </location>
</feature>
<proteinExistence type="predicted"/>
<dbReference type="GO" id="GO:0003676">
    <property type="term" value="F:nucleic acid binding"/>
    <property type="evidence" value="ECO:0007669"/>
    <property type="project" value="InterPro"/>
</dbReference>
<dbReference type="EMBL" id="JBBWWQ010000010">
    <property type="protein sequence ID" value="KAK8937468.1"/>
    <property type="molecule type" value="Genomic_DNA"/>
</dbReference>
<dbReference type="InterPro" id="IPR036397">
    <property type="entry name" value="RNaseH_sf"/>
</dbReference>
<dbReference type="InterPro" id="IPR043502">
    <property type="entry name" value="DNA/RNA_pol_sf"/>
</dbReference>
<evidence type="ECO:0000259" key="3">
    <source>
        <dbReference type="PROSITE" id="PS50994"/>
    </source>
</evidence>
<dbReference type="Pfam" id="PF25597">
    <property type="entry name" value="SH3_retrovirus"/>
    <property type="match status" value="1"/>
</dbReference>
<dbReference type="PROSITE" id="PS50994">
    <property type="entry name" value="INTEGRASE"/>
    <property type="match status" value="1"/>
</dbReference>
<dbReference type="GO" id="GO:0004190">
    <property type="term" value="F:aspartic-type endopeptidase activity"/>
    <property type="evidence" value="ECO:0007669"/>
    <property type="project" value="UniProtKB-KW"/>
</dbReference>
<organism evidence="4 5">
    <name type="scientific">Platanthera zijinensis</name>
    <dbReference type="NCBI Taxonomy" id="2320716"/>
    <lineage>
        <taxon>Eukaryota</taxon>
        <taxon>Viridiplantae</taxon>
        <taxon>Streptophyta</taxon>
        <taxon>Embryophyta</taxon>
        <taxon>Tracheophyta</taxon>
        <taxon>Spermatophyta</taxon>
        <taxon>Magnoliopsida</taxon>
        <taxon>Liliopsida</taxon>
        <taxon>Asparagales</taxon>
        <taxon>Orchidaceae</taxon>
        <taxon>Orchidoideae</taxon>
        <taxon>Orchideae</taxon>
        <taxon>Orchidinae</taxon>
        <taxon>Platanthera</taxon>
    </lineage>
</organism>
<dbReference type="Pfam" id="PF22936">
    <property type="entry name" value="Pol_BBD"/>
    <property type="match status" value="1"/>
</dbReference>
<evidence type="ECO:0000313" key="5">
    <source>
        <dbReference type="Proteomes" id="UP001418222"/>
    </source>
</evidence>
<dbReference type="PANTHER" id="PTHR11439:SF467">
    <property type="entry name" value="INTEGRASE CATALYTIC DOMAIN-CONTAINING PROTEIN"/>
    <property type="match status" value="1"/>
</dbReference>
<dbReference type="Pfam" id="PF00665">
    <property type="entry name" value="rve"/>
    <property type="match status" value="1"/>
</dbReference>
<dbReference type="InterPro" id="IPR012337">
    <property type="entry name" value="RNaseH-like_sf"/>
</dbReference>
<dbReference type="Proteomes" id="UP001418222">
    <property type="component" value="Unassembled WGS sequence"/>
</dbReference>
<dbReference type="GO" id="GO:0015074">
    <property type="term" value="P:DNA integration"/>
    <property type="evidence" value="ECO:0007669"/>
    <property type="project" value="InterPro"/>
</dbReference>
<feature type="compositionally biased region" description="Pro residues" evidence="2">
    <location>
        <begin position="613"/>
        <end position="638"/>
    </location>
</feature>
<feature type="compositionally biased region" description="Low complexity" evidence="2">
    <location>
        <begin position="600"/>
        <end position="612"/>
    </location>
</feature>
<feature type="compositionally biased region" description="Low complexity" evidence="2">
    <location>
        <begin position="145"/>
        <end position="162"/>
    </location>
</feature>
<feature type="domain" description="Integrase catalytic" evidence="3">
    <location>
        <begin position="351"/>
        <end position="518"/>
    </location>
</feature>
<feature type="compositionally biased region" description="Polar residues" evidence="2">
    <location>
        <begin position="94"/>
        <end position="107"/>
    </location>
</feature>
<evidence type="ECO:0000256" key="1">
    <source>
        <dbReference type="ARBA" id="ARBA00022750"/>
    </source>
</evidence>
<dbReference type="PANTHER" id="PTHR11439">
    <property type="entry name" value="GAG-POL-RELATED RETROTRANSPOSON"/>
    <property type="match status" value="1"/>
</dbReference>
<accession>A0AAP0G5C9</accession>
<evidence type="ECO:0000256" key="2">
    <source>
        <dbReference type="SAM" id="MobiDB-lite"/>
    </source>
</evidence>
<dbReference type="Pfam" id="PF07727">
    <property type="entry name" value="RVT_2"/>
    <property type="match status" value="1"/>
</dbReference>
<keyword evidence="1" id="KW-0378">Hydrolase</keyword>
<dbReference type="SUPFAM" id="SSF53098">
    <property type="entry name" value="Ribonuclease H-like"/>
    <property type="match status" value="1"/>
</dbReference>
<gene>
    <name evidence="4" type="ORF">KSP39_PZI012046</name>
</gene>
<dbReference type="InterPro" id="IPR057670">
    <property type="entry name" value="SH3_retrovirus"/>
</dbReference>
<dbReference type="Gene3D" id="3.30.420.10">
    <property type="entry name" value="Ribonuclease H-like superfamily/Ribonuclease H"/>
    <property type="match status" value="1"/>
</dbReference>
<name>A0AAP0G5C9_9ASPA</name>
<dbReference type="InterPro" id="IPR001584">
    <property type="entry name" value="Integrase_cat-core"/>
</dbReference>
<keyword evidence="1" id="KW-0064">Aspartyl protease</keyword>
<keyword evidence="1" id="KW-0645">Protease</keyword>
<dbReference type="InterPro" id="IPR013103">
    <property type="entry name" value="RVT_2"/>
</dbReference>
<sequence>MTPAAAYQQVQALGAEILQNRPFSADLAQQHKHFQELLVVCYLLRLPESFDLIRQQILGEAESPTLDATAARVAAVTSLLQRPLLSSPPPQDSYAQYTQRGSNSGRSHSGARGPSRFICSHCARTGHTIDRCWQKHSHLRPSGDTSTSPNPSSRSSASVATTSGSAHVAIQGKWLIDSGATNHMTDNPQCFSLLETHDRLPPVLVADGSPSPVRGTGMVQVTPSLRLVDTLYVPKFPCNLLSVTTLCKQLQCSVVFTPTSCCFQDPRTQRTIATGTESGGLYFLDNVSALSAFTSSSTDLLQWHFRLGHPPARILRQLLPHLPPTSPPLNCDACQLGKHHRSSFPPKHARSSSSPFDLIHSDVWGPAPTPTIGRGSLYFVTFIDDFSRCTWVYLLRDRSELFSVWECFYNMIKTQFHVSIKCLRSDNAKEYLSRDFSSFCMQHGLIHQTTCVYTSQQNGVAERKNRHLLDVARTLLTQMHVPRSYWGYAVLLACYLINRIPSTVLQGKTPFSILYPGKEPFPLPLRIFGCTAFVHAPSATRDKLSPRATKCVFLGYSVTQKGYCCFDPVLRKQFVSADVTFFENAAYFSSPPLLPPVPDSSPSLSVPSQPIHVSPPPSSSPPPSIPLPSPPPPPPSPEPSLSSPGPAFSATDAPVPEAPDDLDLLIALRKGVRACTQHPLAAVVSYDRLTSSRRHFALAISATTTPRTYQEALVIPHWKSAMDEEITTLTERGTWTLVSPPVGTDVVGCRWVFVVKFRPDGTVDRYKARLVAKGFTQTYGVDYFDTFSPVARLSTIRVILSVAVNRNWTISQLDVKNAFLYGDLHEDVYMEQPPGYVAQGETRVCKLKKAIYGLKQSPRAWFDKFSSIVAAVGFTRSTADHSLFIRKTASGLVVLAVYVDDILLTGDDQAGVDLTKKHLRQHLVTKDMGSPKYFLGIEICRKPDSLVLSQRKYALDLLRDAGLTGAKPARYPMATGEDKTWTDDSPLISDATKYRRLVGKLIYLTVTRPDIAYAVGKVSQFMQAPRECHLQSALKILEYVKAAPGKGLLFQKNGHLRVEAYSDSSYADDKDDRKSTSGFCIFVGGNLVSWKSKKQSVVSRSSAEAEYRSMASTTCELKWLRALMLDLGEVYDYPLPMFCDNKAAIYISKNPVFHERTKHIEVDCHFIREEILKKQICTPFVTSDKELADIFTKPVSTSFFHICDKLGMIDIYAPA</sequence>
<dbReference type="InterPro" id="IPR054722">
    <property type="entry name" value="PolX-like_BBD"/>
</dbReference>
<dbReference type="AlphaFoldDB" id="A0AAP0G5C9"/>
<keyword evidence="5" id="KW-1185">Reference proteome</keyword>
<reference evidence="4 5" key="1">
    <citation type="journal article" date="2022" name="Nat. Plants">
        <title>Genomes of leafy and leafless Platanthera orchids illuminate the evolution of mycoheterotrophy.</title>
        <authorList>
            <person name="Li M.H."/>
            <person name="Liu K.W."/>
            <person name="Li Z."/>
            <person name="Lu H.C."/>
            <person name="Ye Q.L."/>
            <person name="Zhang D."/>
            <person name="Wang J.Y."/>
            <person name="Li Y.F."/>
            <person name="Zhong Z.M."/>
            <person name="Liu X."/>
            <person name="Yu X."/>
            <person name="Liu D.K."/>
            <person name="Tu X.D."/>
            <person name="Liu B."/>
            <person name="Hao Y."/>
            <person name="Liao X.Y."/>
            <person name="Jiang Y.T."/>
            <person name="Sun W.H."/>
            <person name="Chen J."/>
            <person name="Chen Y.Q."/>
            <person name="Ai Y."/>
            <person name="Zhai J.W."/>
            <person name="Wu S.S."/>
            <person name="Zhou Z."/>
            <person name="Hsiao Y.Y."/>
            <person name="Wu W.L."/>
            <person name="Chen Y.Y."/>
            <person name="Lin Y.F."/>
            <person name="Hsu J.L."/>
            <person name="Li C.Y."/>
            <person name="Wang Z.W."/>
            <person name="Zhao X."/>
            <person name="Zhong W.Y."/>
            <person name="Ma X.K."/>
            <person name="Ma L."/>
            <person name="Huang J."/>
            <person name="Chen G.Z."/>
            <person name="Huang M.Z."/>
            <person name="Huang L."/>
            <person name="Peng D.H."/>
            <person name="Luo Y.B."/>
            <person name="Zou S.Q."/>
            <person name="Chen S.P."/>
            <person name="Lan S."/>
            <person name="Tsai W.C."/>
            <person name="Van de Peer Y."/>
            <person name="Liu Z.J."/>
        </authorList>
    </citation>
    <scope>NUCLEOTIDE SEQUENCE [LARGE SCALE GENOMIC DNA]</scope>
    <source>
        <strain evidence="4">Lor287</strain>
    </source>
</reference>
<dbReference type="SUPFAM" id="SSF56672">
    <property type="entry name" value="DNA/RNA polymerases"/>
    <property type="match status" value="1"/>
</dbReference>
<protein>
    <recommendedName>
        <fullName evidence="3">Integrase catalytic domain-containing protein</fullName>
    </recommendedName>
</protein>
<comment type="caution">
    <text evidence="4">The sequence shown here is derived from an EMBL/GenBank/DDBJ whole genome shotgun (WGS) entry which is preliminary data.</text>
</comment>
<dbReference type="CDD" id="cd09272">
    <property type="entry name" value="RNase_HI_RT_Ty1"/>
    <property type="match status" value="1"/>
</dbReference>